<protein>
    <submittedName>
        <fullName evidence="2">No apical meristem-associated C-terminal domain containing protein</fullName>
    </submittedName>
</protein>
<dbReference type="InterPro" id="IPR029466">
    <property type="entry name" value="NAM-associated_C"/>
</dbReference>
<sequence>MSTRPKNFTPIEDVMLCRAYVNATLNPITGTDQKMEVFWRGIKAKFDELYAEADEVQEGVARAPEALMNRYMRKIQPEMNLWIPFYKRVANCPPSVLMQLPKFDPMSRNDDIEELLDVTGAVNQNANGKSTTNTIGKPMGSKIPRPIGQKAAKRKAQEEISVAKSQKTRTASMVQMTAIHERLAKSMEDNNQINIRYKEFQMLKEICDVEGSRKCIEEIQQLKASIDGRAPAFSSGSDEDDANDSPMVPVVVTAPAQMMADDNELDNY</sequence>
<keyword evidence="3" id="KW-1185">Reference proteome</keyword>
<dbReference type="Proteomes" id="UP000693970">
    <property type="component" value="Unassembled WGS sequence"/>
</dbReference>
<evidence type="ECO:0000259" key="1">
    <source>
        <dbReference type="Pfam" id="PF14303"/>
    </source>
</evidence>
<dbReference type="OrthoDB" id="91622at2759"/>
<evidence type="ECO:0000313" key="2">
    <source>
        <dbReference type="EMBL" id="KAG7351019.1"/>
    </source>
</evidence>
<dbReference type="EMBL" id="JAGRRH010000018">
    <property type="protein sequence ID" value="KAG7351019.1"/>
    <property type="molecule type" value="Genomic_DNA"/>
</dbReference>
<dbReference type="AlphaFoldDB" id="A0A9K3KVY7"/>
<reference evidence="2" key="2">
    <citation type="submission" date="2021-04" db="EMBL/GenBank/DDBJ databases">
        <authorList>
            <person name="Podell S."/>
        </authorList>
    </citation>
    <scope>NUCLEOTIDE SEQUENCE</scope>
    <source>
        <strain evidence="2">Hildebrandi</strain>
    </source>
</reference>
<proteinExistence type="predicted"/>
<feature type="domain" description="No apical meristem-associated C-terminal" evidence="1">
    <location>
        <begin position="122"/>
        <end position="205"/>
    </location>
</feature>
<gene>
    <name evidence="2" type="ORF">IV203_010379</name>
</gene>
<dbReference type="Pfam" id="PF14303">
    <property type="entry name" value="NAM-associated"/>
    <property type="match status" value="1"/>
</dbReference>
<reference evidence="2" key="1">
    <citation type="journal article" date="2021" name="Sci. Rep.">
        <title>Diploid genomic architecture of Nitzschia inconspicua, an elite biomass production diatom.</title>
        <authorList>
            <person name="Oliver A."/>
            <person name="Podell S."/>
            <person name="Pinowska A."/>
            <person name="Traller J.C."/>
            <person name="Smith S.R."/>
            <person name="McClure R."/>
            <person name="Beliaev A."/>
            <person name="Bohutskyi P."/>
            <person name="Hill E.A."/>
            <person name="Rabines A."/>
            <person name="Zheng H."/>
            <person name="Allen L.Z."/>
            <person name="Kuo A."/>
            <person name="Grigoriev I.V."/>
            <person name="Allen A.E."/>
            <person name="Hazlebeck D."/>
            <person name="Allen E.E."/>
        </authorList>
    </citation>
    <scope>NUCLEOTIDE SEQUENCE</scope>
    <source>
        <strain evidence="2">Hildebrandi</strain>
    </source>
</reference>
<organism evidence="2 3">
    <name type="scientific">Nitzschia inconspicua</name>
    <dbReference type="NCBI Taxonomy" id="303405"/>
    <lineage>
        <taxon>Eukaryota</taxon>
        <taxon>Sar</taxon>
        <taxon>Stramenopiles</taxon>
        <taxon>Ochrophyta</taxon>
        <taxon>Bacillariophyta</taxon>
        <taxon>Bacillariophyceae</taxon>
        <taxon>Bacillariophycidae</taxon>
        <taxon>Bacillariales</taxon>
        <taxon>Bacillariaceae</taxon>
        <taxon>Nitzschia</taxon>
    </lineage>
</organism>
<evidence type="ECO:0000313" key="3">
    <source>
        <dbReference type="Proteomes" id="UP000693970"/>
    </source>
</evidence>
<comment type="caution">
    <text evidence="2">The sequence shown here is derived from an EMBL/GenBank/DDBJ whole genome shotgun (WGS) entry which is preliminary data.</text>
</comment>
<dbReference type="PANTHER" id="PTHR45125">
    <property type="entry name" value="F21J9.4-RELATED"/>
    <property type="match status" value="1"/>
</dbReference>
<accession>A0A9K3KVY7</accession>
<name>A0A9K3KVY7_9STRA</name>